<reference evidence="2" key="1">
    <citation type="submission" date="2019-11" db="EMBL/GenBank/DDBJ databases">
        <title>The complete genome sequence of Saccharopolyspora sp. E2A.</title>
        <authorList>
            <person name="Zhang G."/>
        </authorList>
    </citation>
    <scope>NUCLEOTIDE SEQUENCE [LARGE SCALE GENOMIC DNA]</scope>
    <source>
        <strain evidence="2">E2A</strain>
    </source>
</reference>
<proteinExistence type="predicted"/>
<dbReference type="RefSeq" id="WP_154076106.1">
    <property type="nucleotide sequence ID" value="NZ_CP045929.1"/>
</dbReference>
<dbReference type="Proteomes" id="UP000371041">
    <property type="component" value="Chromosome"/>
</dbReference>
<organism evidence="1 2">
    <name type="scientific">Allosaccharopolyspora coralli</name>
    <dbReference type="NCBI Taxonomy" id="2665642"/>
    <lineage>
        <taxon>Bacteria</taxon>
        <taxon>Bacillati</taxon>
        <taxon>Actinomycetota</taxon>
        <taxon>Actinomycetes</taxon>
        <taxon>Pseudonocardiales</taxon>
        <taxon>Pseudonocardiaceae</taxon>
        <taxon>Allosaccharopolyspora</taxon>
    </lineage>
</organism>
<dbReference type="EMBL" id="CP045929">
    <property type="protein sequence ID" value="QGK69511.1"/>
    <property type="molecule type" value="Genomic_DNA"/>
</dbReference>
<dbReference type="AlphaFoldDB" id="A0A5Q3Q4G7"/>
<evidence type="ECO:0000313" key="1">
    <source>
        <dbReference type="EMBL" id="QGK69511.1"/>
    </source>
</evidence>
<evidence type="ECO:0000313" key="2">
    <source>
        <dbReference type="Proteomes" id="UP000371041"/>
    </source>
</evidence>
<accession>A0A5Q3Q4G7</accession>
<keyword evidence="2" id="KW-1185">Reference proteome</keyword>
<sequence length="101" mass="11125">MTDLLVLDASAAVYACTDVSECADELMDRLSHVECHAPHLVDAEVGHTMRNQVIRTSGHLVDHRYPHTAPLAEAAWALRGVLTFSDALCRSPWPHGSTFRC</sequence>
<dbReference type="KEGG" id="sace:GIY23_08230"/>
<gene>
    <name evidence="1" type="ORF">GIY23_08230</name>
</gene>
<protein>
    <submittedName>
        <fullName evidence="1">Uncharacterized protein</fullName>
    </submittedName>
</protein>
<name>A0A5Q3Q4G7_9PSEU</name>